<keyword evidence="2" id="KW-1185">Reference proteome</keyword>
<proteinExistence type="predicted"/>
<gene>
    <name evidence="1" type="ORF">HYC85_011457</name>
</gene>
<reference evidence="2" key="1">
    <citation type="journal article" date="2020" name="Nat. Commun.">
        <title>Genome assembly of wild tea tree DASZ reveals pedigree and selection history of tea varieties.</title>
        <authorList>
            <person name="Zhang W."/>
            <person name="Zhang Y."/>
            <person name="Qiu H."/>
            <person name="Guo Y."/>
            <person name="Wan H."/>
            <person name="Zhang X."/>
            <person name="Scossa F."/>
            <person name="Alseekh S."/>
            <person name="Zhang Q."/>
            <person name="Wang P."/>
            <person name="Xu L."/>
            <person name="Schmidt M.H."/>
            <person name="Jia X."/>
            <person name="Li D."/>
            <person name="Zhu A."/>
            <person name="Guo F."/>
            <person name="Chen W."/>
            <person name="Ni D."/>
            <person name="Usadel B."/>
            <person name="Fernie A.R."/>
            <person name="Wen W."/>
        </authorList>
    </citation>
    <scope>NUCLEOTIDE SEQUENCE [LARGE SCALE GENOMIC DNA]</scope>
    <source>
        <strain evidence="2">cv. G240</strain>
    </source>
</reference>
<organism evidence="1 2">
    <name type="scientific">Camellia sinensis</name>
    <name type="common">Tea plant</name>
    <name type="synonym">Thea sinensis</name>
    <dbReference type="NCBI Taxonomy" id="4442"/>
    <lineage>
        <taxon>Eukaryota</taxon>
        <taxon>Viridiplantae</taxon>
        <taxon>Streptophyta</taxon>
        <taxon>Embryophyta</taxon>
        <taxon>Tracheophyta</taxon>
        <taxon>Spermatophyta</taxon>
        <taxon>Magnoliopsida</taxon>
        <taxon>eudicotyledons</taxon>
        <taxon>Gunneridae</taxon>
        <taxon>Pentapetalae</taxon>
        <taxon>asterids</taxon>
        <taxon>Ericales</taxon>
        <taxon>Theaceae</taxon>
        <taxon>Camellia</taxon>
    </lineage>
</organism>
<name>A0A7J7HC48_CAMSI</name>
<protein>
    <submittedName>
        <fullName evidence="1">Uncharacterized protein</fullName>
    </submittedName>
</protein>
<dbReference type="EMBL" id="JACBKZ010000005">
    <property type="protein sequence ID" value="KAF5949464.1"/>
    <property type="molecule type" value="Genomic_DNA"/>
</dbReference>
<comment type="caution">
    <text evidence="1">The sequence shown here is derived from an EMBL/GenBank/DDBJ whole genome shotgun (WGS) entry which is preliminary data.</text>
</comment>
<accession>A0A7J7HC48</accession>
<reference evidence="1 2" key="2">
    <citation type="submission" date="2020-07" db="EMBL/GenBank/DDBJ databases">
        <title>Genome assembly of wild tea tree DASZ reveals pedigree and selection history of tea varieties.</title>
        <authorList>
            <person name="Zhang W."/>
        </authorList>
    </citation>
    <scope>NUCLEOTIDE SEQUENCE [LARGE SCALE GENOMIC DNA]</scope>
    <source>
        <strain evidence="2">cv. G240</strain>
        <tissue evidence="1">Leaf</tissue>
    </source>
</reference>
<dbReference type="Proteomes" id="UP000593564">
    <property type="component" value="Unassembled WGS sequence"/>
</dbReference>
<evidence type="ECO:0000313" key="2">
    <source>
        <dbReference type="Proteomes" id="UP000593564"/>
    </source>
</evidence>
<dbReference type="AlphaFoldDB" id="A0A7J7HC48"/>
<evidence type="ECO:0000313" key="1">
    <source>
        <dbReference type="EMBL" id="KAF5949464.1"/>
    </source>
</evidence>
<sequence length="87" mass="8819">MSPVQAGGLLQLMAAPDLPPAQAPNPILTDSDVVEPPLPAVVVKGPTSDIGNVTISPTTTPSNGLPKVVSFIFLSYPASLLAALALF</sequence>